<dbReference type="RefSeq" id="XP_040785835.1">
    <property type="nucleotide sequence ID" value="XM_040929244.1"/>
</dbReference>
<protein>
    <recommendedName>
        <fullName evidence="1">Heterokaryon incompatibility domain-containing protein</fullName>
    </recommendedName>
</protein>
<feature type="domain" description="Heterokaryon incompatibility" evidence="1">
    <location>
        <begin position="25"/>
        <end position="114"/>
    </location>
</feature>
<dbReference type="InterPro" id="IPR010730">
    <property type="entry name" value="HET"/>
</dbReference>
<evidence type="ECO:0000313" key="2">
    <source>
        <dbReference type="EMBL" id="KAF1843272.1"/>
    </source>
</evidence>
<sequence>MPSPLLESPIRCEILEATLDDSPNYIALSYAWDSHEGKVSVICNGSCLTVTPNCARALRQIREIYGKWHAVNVWVDAICIDQGSDTDALGERSQQIQIMGEVYKRATHVIAWLG</sequence>
<dbReference type="OrthoDB" id="3792527at2759"/>
<dbReference type="InterPro" id="IPR052895">
    <property type="entry name" value="HetReg/Transcr_Mod"/>
</dbReference>
<dbReference type="GeneID" id="63846496"/>
<reference evidence="2" key="1">
    <citation type="submission" date="2020-01" db="EMBL/GenBank/DDBJ databases">
        <authorList>
            <consortium name="DOE Joint Genome Institute"/>
            <person name="Haridas S."/>
            <person name="Albert R."/>
            <person name="Binder M."/>
            <person name="Bloem J."/>
            <person name="Labutti K."/>
            <person name="Salamov A."/>
            <person name="Andreopoulos B."/>
            <person name="Baker S.E."/>
            <person name="Barry K."/>
            <person name="Bills G."/>
            <person name="Bluhm B.H."/>
            <person name="Cannon C."/>
            <person name="Castanera R."/>
            <person name="Culley D.E."/>
            <person name="Daum C."/>
            <person name="Ezra D."/>
            <person name="Gonzalez J.B."/>
            <person name="Henrissat B."/>
            <person name="Kuo A."/>
            <person name="Liang C."/>
            <person name="Lipzen A."/>
            <person name="Lutzoni F."/>
            <person name="Magnuson J."/>
            <person name="Mondo S."/>
            <person name="Nolan M."/>
            <person name="Ohm R."/>
            <person name="Pangilinan J."/>
            <person name="Park H.-J."/>
            <person name="Ramirez L."/>
            <person name="Alfaro M."/>
            <person name="Sun H."/>
            <person name="Tritt A."/>
            <person name="Yoshinaga Y."/>
            <person name="Zwiers L.-H."/>
            <person name="Turgeon B.G."/>
            <person name="Goodwin S.B."/>
            <person name="Spatafora J.W."/>
            <person name="Crous P.W."/>
            <person name="Grigoriev I.V."/>
        </authorList>
    </citation>
    <scope>NUCLEOTIDE SEQUENCE</scope>
    <source>
        <strain evidence="2">CBS 394.84</strain>
    </source>
</reference>
<dbReference type="PANTHER" id="PTHR24148">
    <property type="entry name" value="ANKYRIN REPEAT DOMAIN-CONTAINING PROTEIN 39 HOMOLOG-RELATED"/>
    <property type="match status" value="1"/>
</dbReference>
<comment type="caution">
    <text evidence="2">The sequence shown here is derived from an EMBL/GenBank/DDBJ whole genome shotgun (WGS) entry which is preliminary data.</text>
</comment>
<proteinExistence type="predicted"/>
<gene>
    <name evidence="2" type="ORF">K460DRAFT_290957</name>
</gene>
<dbReference type="EMBL" id="ML976617">
    <property type="protein sequence ID" value="KAF1843272.1"/>
    <property type="molecule type" value="Genomic_DNA"/>
</dbReference>
<evidence type="ECO:0000259" key="1">
    <source>
        <dbReference type="Pfam" id="PF06985"/>
    </source>
</evidence>
<feature type="non-terminal residue" evidence="2">
    <location>
        <position position="114"/>
    </location>
</feature>
<keyword evidence="3" id="KW-1185">Reference proteome</keyword>
<name>A0A9P4GCT4_9PLEO</name>
<dbReference type="Proteomes" id="UP000800039">
    <property type="component" value="Unassembled WGS sequence"/>
</dbReference>
<organism evidence="2 3">
    <name type="scientific">Cucurbitaria berberidis CBS 394.84</name>
    <dbReference type="NCBI Taxonomy" id="1168544"/>
    <lineage>
        <taxon>Eukaryota</taxon>
        <taxon>Fungi</taxon>
        <taxon>Dikarya</taxon>
        <taxon>Ascomycota</taxon>
        <taxon>Pezizomycotina</taxon>
        <taxon>Dothideomycetes</taxon>
        <taxon>Pleosporomycetidae</taxon>
        <taxon>Pleosporales</taxon>
        <taxon>Pleosporineae</taxon>
        <taxon>Cucurbitariaceae</taxon>
        <taxon>Cucurbitaria</taxon>
    </lineage>
</organism>
<dbReference type="AlphaFoldDB" id="A0A9P4GCT4"/>
<dbReference type="Pfam" id="PF06985">
    <property type="entry name" value="HET"/>
    <property type="match status" value="1"/>
</dbReference>
<accession>A0A9P4GCT4</accession>
<dbReference type="PANTHER" id="PTHR24148:SF73">
    <property type="entry name" value="HET DOMAIN PROTEIN (AFU_ORTHOLOGUE AFUA_8G01020)"/>
    <property type="match status" value="1"/>
</dbReference>
<evidence type="ECO:0000313" key="3">
    <source>
        <dbReference type="Proteomes" id="UP000800039"/>
    </source>
</evidence>